<name>A0AAV2MX39_9HYME</name>
<reference evidence="1" key="1">
    <citation type="submission" date="2024-04" db="EMBL/GenBank/DDBJ databases">
        <authorList>
            <consortium name="Molecular Ecology Group"/>
        </authorList>
    </citation>
    <scope>NUCLEOTIDE SEQUENCE</scope>
</reference>
<organism evidence="1 2">
    <name type="scientific">Lasius platythorax</name>
    <dbReference type="NCBI Taxonomy" id="488582"/>
    <lineage>
        <taxon>Eukaryota</taxon>
        <taxon>Metazoa</taxon>
        <taxon>Ecdysozoa</taxon>
        <taxon>Arthropoda</taxon>
        <taxon>Hexapoda</taxon>
        <taxon>Insecta</taxon>
        <taxon>Pterygota</taxon>
        <taxon>Neoptera</taxon>
        <taxon>Endopterygota</taxon>
        <taxon>Hymenoptera</taxon>
        <taxon>Apocrita</taxon>
        <taxon>Aculeata</taxon>
        <taxon>Formicoidea</taxon>
        <taxon>Formicidae</taxon>
        <taxon>Formicinae</taxon>
        <taxon>Lasius</taxon>
        <taxon>Lasius</taxon>
    </lineage>
</organism>
<comment type="caution">
    <text evidence="1">The sequence shown here is derived from an EMBL/GenBank/DDBJ whole genome shotgun (WGS) entry which is preliminary data.</text>
</comment>
<accession>A0AAV2MX39</accession>
<sequence length="80" mass="9051">MVSKEGTDGGVPLSAGSRMRCWGNRCWGNRRWRQKSRWAMCVSTCCDGLAVIRSRAWRTLHLKSVGAVKEVRQWAGKRNG</sequence>
<protein>
    <submittedName>
        <fullName evidence="1">Uncharacterized protein</fullName>
    </submittedName>
</protein>
<evidence type="ECO:0000313" key="2">
    <source>
        <dbReference type="Proteomes" id="UP001497644"/>
    </source>
</evidence>
<proteinExistence type="predicted"/>
<keyword evidence="2" id="KW-1185">Reference proteome</keyword>
<dbReference type="Proteomes" id="UP001497644">
    <property type="component" value="Unassembled WGS sequence"/>
</dbReference>
<dbReference type="EMBL" id="CAXIPU020000435">
    <property type="protein sequence ID" value="CAL1671990.1"/>
    <property type="molecule type" value="Genomic_DNA"/>
</dbReference>
<gene>
    <name evidence="1" type="ORF">LPLAT_LOCUS5402</name>
</gene>
<evidence type="ECO:0000313" key="1">
    <source>
        <dbReference type="EMBL" id="CAL1671990.1"/>
    </source>
</evidence>
<dbReference type="AlphaFoldDB" id="A0AAV2MX39"/>